<evidence type="ECO:0000256" key="6">
    <source>
        <dbReference type="ARBA" id="ARBA00022722"/>
    </source>
</evidence>
<dbReference type="InterPro" id="IPR021109">
    <property type="entry name" value="Peptidase_aspartic_dom_sf"/>
</dbReference>
<comment type="subcellular location">
    <subcellularLocation>
        <location evidence="1">Secreted</location>
    </subcellularLocation>
</comment>
<dbReference type="PANTHER" id="PTHR37984:SF5">
    <property type="entry name" value="PROTEIN NYNRIN-LIKE"/>
    <property type="match status" value="1"/>
</dbReference>
<dbReference type="Pfam" id="PF00665">
    <property type="entry name" value="rve"/>
    <property type="match status" value="1"/>
</dbReference>
<dbReference type="EMBL" id="QZWG01000012">
    <property type="protein sequence ID" value="RZB76373.1"/>
    <property type="molecule type" value="Genomic_DNA"/>
</dbReference>
<reference evidence="13 14" key="1">
    <citation type="submission" date="2018-09" db="EMBL/GenBank/DDBJ databases">
        <title>A high-quality reference genome of wild soybean provides a powerful tool to mine soybean genomes.</title>
        <authorList>
            <person name="Xie M."/>
            <person name="Chung C.Y.L."/>
            <person name="Li M.-W."/>
            <person name="Wong F.-L."/>
            <person name="Chan T.-F."/>
            <person name="Lam H.-M."/>
        </authorList>
    </citation>
    <scope>NUCLEOTIDE SEQUENCE [LARGE SCALE GENOMIC DNA]</scope>
    <source>
        <strain evidence="14">cv. W05</strain>
        <tissue evidence="13">Hypocotyl of etiolated seedlings</tissue>
    </source>
</reference>
<dbReference type="GO" id="GO:0005576">
    <property type="term" value="C:extracellular region"/>
    <property type="evidence" value="ECO:0007669"/>
    <property type="project" value="UniProtKB-SubCell"/>
</dbReference>
<dbReference type="SUPFAM" id="SSF56672">
    <property type="entry name" value="DNA/RNA polymerases"/>
    <property type="match status" value="1"/>
</dbReference>
<dbReference type="GO" id="GO:0003964">
    <property type="term" value="F:RNA-directed DNA polymerase activity"/>
    <property type="evidence" value="ECO:0007669"/>
    <property type="project" value="UniProtKB-KW"/>
</dbReference>
<evidence type="ECO:0000256" key="10">
    <source>
        <dbReference type="ARBA" id="ARBA00022918"/>
    </source>
</evidence>
<keyword evidence="3" id="KW-0964">Secreted</keyword>
<evidence type="ECO:0000256" key="7">
    <source>
        <dbReference type="ARBA" id="ARBA00022729"/>
    </source>
</evidence>
<name>A0A445HRV5_GLYSO</name>
<keyword evidence="4" id="KW-0808">Transferase</keyword>
<evidence type="ECO:0000256" key="8">
    <source>
        <dbReference type="ARBA" id="ARBA00022759"/>
    </source>
</evidence>
<feature type="compositionally biased region" description="Polar residues" evidence="11">
    <location>
        <begin position="31"/>
        <end position="52"/>
    </location>
</feature>
<evidence type="ECO:0000256" key="9">
    <source>
        <dbReference type="ARBA" id="ARBA00022801"/>
    </source>
</evidence>
<keyword evidence="8" id="KW-0255">Endonuclease</keyword>
<evidence type="ECO:0000256" key="11">
    <source>
        <dbReference type="SAM" id="MobiDB-lite"/>
    </source>
</evidence>
<accession>A0A445HRV5</accession>
<dbReference type="GO" id="GO:0015074">
    <property type="term" value="P:DNA integration"/>
    <property type="evidence" value="ECO:0007669"/>
    <property type="project" value="InterPro"/>
</dbReference>
<evidence type="ECO:0000256" key="2">
    <source>
        <dbReference type="ARBA" id="ARBA00005592"/>
    </source>
</evidence>
<dbReference type="InterPro" id="IPR041373">
    <property type="entry name" value="RT_RNaseH"/>
</dbReference>
<dbReference type="Gene3D" id="3.30.420.10">
    <property type="entry name" value="Ribonuclease H-like superfamily/Ribonuclease H"/>
    <property type="match status" value="1"/>
</dbReference>
<evidence type="ECO:0000256" key="4">
    <source>
        <dbReference type="ARBA" id="ARBA00022679"/>
    </source>
</evidence>
<proteinExistence type="inferred from homology"/>
<dbReference type="CDD" id="cd09274">
    <property type="entry name" value="RNase_HI_RT_Ty3"/>
    <property type="match status" value="1"/>
</dbReference>
<dbReference type="GO" id="GO:0003676">
    <property type="term" value="F:nucleic acid binding"/>
    <property type="evidence" value="ECO:0007669"/>
    <property type="project" value="InterPro"/>
</dbReference>
<gene>
    <name evidence="13" type="ORF">D0Y65_034723</name>
</gene>
<dbReference type="InterPro" id="IPR012337">
    <property type="entry name" value="RNaseH-like_sf"/>
</dbReference>
<sequence length="1072" mass="122442">MQKRRTNLNASVNQIKHPSTGIPCTSHLLHKQSSSAEGGVHSNASSYQNSRPNIMVRKPPKCFPISSRLRNLQRKRPNAALLQRRDRSITRPYDVVEDVLVKVHQFRFHVDFVIMDIEEDSDIPLILGHLFMLTTKCVVDMGNSNLEISVDDQKVTFNLFEVIKHPNDHKACFKVETVEQEVDMVVQYMAPHSPLEKALINVVDYLIKEEEKNLRTCLEDLDKLKTIPSKECAFEELKKDSTIEKPKVDLKILPAHLKYVFLENDEAKPVVINNTLSPDEEFQLVEVLKKHRAAIGWHISDLKGISPSYCMHKIMMEAGYKPVRQPQQRLNPSMKEEARKEVLKLLEARLIYPISDNAWVSHVQVVPKKGGMTMVRNEKNDLIPTRAVTGWRMCIDYRKLNDATRNYHFPLPFMNQMLKRLAEKLFYCFLDGYSGYNQIAVDPNDQEKTVFTCPFGVFAYKRMPFGLCNASTKFQRNKLGAKLGEMSFYGPKGIVLRHKISVKGIEVDKAKIDVIEKLPPPVNVKGVRSFLRHAECLTTFNTLKTRLVSALVITAPDWSKEFELMCNANDYAVSAVLGQRKEKVFHSIYYASKVLNDAQLNYATTEKEMLAIVYALEKFRLYSIGSRVIVFTYHASIKYLLTKADSKPRLIKWILLLQEFDLVETIATPKNDTKTVVRFLKKNIFSRFGVPRVLISDGGSHFYNVQLQKVLGHYNVTHKVASPYHPQTNGQDETAFKTPIGLFPFQMVYGKTCHLLVEMEHKAYWALKFLNFDEVLSGEKRNLQLLELEEMRLNAYESSKLYKQKLKAYHDKKLLKKNFQPGQRVLLFNSRIKLFPGKLKYKWSVPFTIKEVKPHGAMELMDPNSDTPERSWVVNGQRLKLVEPFEPHFLDFFMYSLSKAFALSEFMIFFEFLAFTFLLKIALCNTLNDDGSCQKSGTLTCATGEYDQYQCSPPVSSSTDAILTRNDFTEGGDGGDRSQCDEQFHDNSELVVALSTGWFDNGSRCLKLITITAGNGRSVTAKVVDQCDSVHGCDKEHADQPPCRNNIVDGSQAVWDALGLDSGEERVTWSMA</sequence>
<keyword evidence="5" id="KW-0548">Nucleotidyltransferase</keyword>
<dbReference type="SUPFAM" id="SSF50685">
    <property type="entry name" value="Barwin-like endoglucanases"/>
    <property type="match status" value="1"/>
</dbReference>
<dbReference type="PROSITE" id="PS50994">
    <property type="entry name" value="INTEGRASE"/>
    <property type="match status" value="1"/>
</dbReference>
<dbReference type="PANTHER" id="PTHR37984">
    <property type="entry name" value="PROTEIN CBG26694"/>
    <property type="match status" value="1"/>
</dbReference>
<dbReference type="InterPro" id="IPR039271">
    <property type="entry name" value="Kiwellin-like"/>
</dbReference>
<dbReference type="Proteomes" id="UP000289340">
    <property type="component" value="Chromosome 12"/>
</dbReference>
<dbReference type="InterPro" id="IPR001584">
    <property type="entry name" value="Integrase_cat-core"/>
</dbReference>
<dbReference type="SUPFAM" id="SSF53098">
    <property type="entry name" value="Ribonuclease H-like"/>
    <property type="match status" value="1"/>
</dbReference>
<keyword evidence="7" id="KW-0732">Signal</keyword>
<feature type="domain" description="Integrase catalytic" evidence="12">
    <location>
        <begin position="624"/>
        <end position="795"/>
    </location>
</feature>
<keyword evidence="6" id="KW-0540">Nuclease</keyword>
<dbReference type="Pfam" id="PF24300">
    <property type="entry name" value="KWL1"/>
    <property type="match status" value="1"/>
</dbReference>
<keyword evidence="9" id="KW-0378">Hydrolase</keyword>
<dbReference type="Pfam" id="PF17917">
    <property type="entry name" value="RT_RNaseH"/>
    <property type="match status" value="1"/>
</dbReference>
<dbReference type="Gene3D" id="3.10.20.370">
    <property type="match status" value="1"/>
</dbReference>
<dbReference type="Gene3D" id="2.40.70.10">
    <property type="entry name" value="Acid Proteases"/>
    <property type="match status" value="1"/>
</dbReference>
<evidence type="ECO:0000256" key="1">
    <source>
        <dbReference type="ARBA" id="ARBA00004613"/>
    </source>
</evidence>
<dbReference type="InterPro" id="IPR036908">
    <property type="entry name" value="RlpA-like_sf"/>
</dbReference>
<organism evidence="13 14">
    <name type="scientific">Glycine soja</name>
    <name type="common">Wild soybean</name>
    <dbReference type="NCBI Taxonomy" id="3848"/>
    <lineage>
        <taxon>Eukaryota</taxon>
        <taxon>Viridiplantae</taxon>
        <taxon>Streptophyta</taxon>
        <taxon>Embryophyta</taxon>
        <taxon>Tracheophyta</taxon>
        <taxon>Spermatophyta</taxon>
        <taxon>Magnoliopsida</taxon>
        <taxon>eudicotyledons</taxon>
        <taxon>Gunneridae</taxon>
        <taxon>Pentapetalae</taxon>
        <taxon>rosids</taxon>
        <taxon>fabids</taxon>
        <taxon>Fabales</taxon>
        <taxon>Fabaceae</taxon>
        <taxon>Papilionoideae</taxon>
        <taxon>50 kb inversion clade</taxon>
        <taxon>NPAAA clade</taxon>
        <taxon>indigoferoid/millettioid clade</taxon>
        <taxon>Phaseoleae</taxon>
        <taxon>Glycine</taxon>
        <taxon>Glycine subgen. Soja</taxon>
    </lineage>
</organism>
<keyword evidence="10" id="KW-0695">RNA-directed DNA polymerase</keyword>
<dbReference type="CDD" id="cd01647">
    <property type="entry name" value="RT_LTR"/>
    <property type="match status" value="1"/>
</dbReference>
<dbReference type="InterPro" id="IPR043502">
    <property type="entry name" value="DNA/RNA_pol_sf"/>
</dbReference>
<evidence type="ECO:0000313" key="13">
    <source>
        <dbReference type="EMBL" id="RZB76373.1"/>
    </source>
</evidence>
<dbReference type="GO" id="GO:0004519">
    <property type="term" value="F:endonuclease activity"/>
    <property type="evidence" value="ECO:0007669"/>
    <property type="project" value="UniProtKB-KW"/>
</dbReference>
<dbReference type="InterPro" id="IPR050951">
    <property type="entry name" value="Retrovirus_Pol_polyprotein"/>
</dbReference>
<evidence type="ECO:0000313" key="14">
    <source>
        <dbReference type="Proteomes" id="UP000289340"/>
    </source>
</evidence>
<dbReference type="Gene3D" id="3.10.10.10">
    <property type="entry name" value="HIV Type 1 Reverse Transcriptase, subunit A, domain 1"/>
    <property type="match status" value="1"/>
</dbReference>
<dbReference type="InterPro" id="IPR036397">
    <property type="entry name" value="RNaseH_sf"/>
</dbReference>
<evidence type="ECO:0000256" key="3">
    <source>
        <dbReference type="ARBA" id="ARBA00022525"/>
    </source>
</evidence>
<evidence type="ECO:0000256" key="5">
    <source>
        <dbReference type="ARBA" id="ARBA00022695"/>
    </source>
</evidence>
<dbReference type="AlphaFoldDB" id="A0A445HRV5"/>
<comment type="similarity">
    <text evidence="2">Belongs to the kiwellin family.</text>
</comment>
<keyword evidence="14" id="KW-1185">Reference proteome</keyword>
<dbReference type="Gene3D" id="2.40.40.10">
    <property type="entry name" value="RlpA-like domain"/>
    <property type="match status" value="1"/>
</dbReference>
<evidence type="ECO:0000259" key="12">
    <source>
        <dbReference type="PROSITE" id="PS50994"/>
    </source>
</evidence>
<comment type="caution">
    <text evidence="13">The sequence shown here is derived from an EMBL/GenBank/DDBJ whole genome shotgun (WGS) entry which is preliminary data.</text>
</comment>
<feature type="region of interest" description="Disordered" evidence="11">
    <location>
        <begin position="30"/>
        <end position="53"/>
    </location>
</feature>
<dbReference type="GO" id="GO:0016787">
    <property type="term" value="F:hydrolase activity"/>
    <property type="evidence" value="ECO:0007669"/>
    <property type="project" value="UniProtKB-KW"/>
</dbReference>
<dbReference type="InterPro" id="IPR000477">
    <property type="entry name" value="RT_dom"/>
</dbReference>
<protein>
    <submittedName>
        <fullName evidence="13">Kiwellin</fullName>
    </submittedName>
</protein>
<dbReference type="Pfam" id="PF00078">
    <property type="entry name" value="RVT_1"/>
    <property type="match status" value="1"/>
</dbReference>
<dbReference type="CDD" id="cd22270">
    <property type="entry name" value="DPBB_kiwellin-like"/>
    <property type="match status" value="1"/>
</dbReference>